<reference evidence="3 4" key="1">
    <citation type="submission" date="2016-11" db="EMBL/GenBank/DDBJ databases">
        <authorList>
            <person name="Jaros S."/>
            <person name="Januszkiewicz K."/>
            <person name="Wedrychowicz H."/>
        </authorList>
    </citation>
    <scope>NUCLEOTIDE SEQUENCE [LARGE SCALE GENOMIC DNA]</scope>
    <source>
        <strain evidence="3 4">HD4</strain>
    </source>
</reference>
<evidence type="ECO:0000259" key="2">
    <source>
        <dbReference type="Pfam" id="PF20956"/>
    </source>
</evidence>
<dbReference type="InterPro" id="IPR036265">
    <property type="entry name" value="HIT-like_sf"/>
</dbReference>
<dbReference type="RefSeq" id="WP_073089476.1">
    <property type="nucleotide sequence ID" value="NZ_FRBC01000011.1"/>
</dbReference>
<feature type="domain" description="DUF4931" evidence="1">
    <location>
        <begin position="10"/>
        <end position="131"/>
    </location>
</feature>
<evidence type="ECO:0000313" key="4">
    <source>
        <dbReference type="Proteomes" id="UP000184263"/>
    </source>
</evidence>
<dbReference type="Pfam" id="PF20956">
    <property type="entry name" value="DUF4931_C"/>
    <property type="match status" value="1"/>
</dbReference>
<dbReference type="Gene3D" id="3.30.428.10">
    <property type="entry name" value="HIT-like"/>
    <property type="match status" value="1"/>
</dbReference>
<keyword evidence="3" id="KW-0808">Transferase</keyword>
<evidence type="ECO:0000259" key="1">
    <source>
        <dbReference type="Pfam" id="PF16285"/>
    </source>
</evidence>
<keyword evidence="3" id="KW-0548">Nucleotidyltransferase</keyword>
<dbReference type="AlphaFoldDB" id="A0A1M6U8N0"/>
<dbReference type="Proteomes" id="UP000184263">
    <property type="component" value="Unassembled WGS sequence"/>
</dbReference>
<gene>
    <name evidence="3" type="ORF">SAMN05216582_11134</name>
</gene>
<dbReference type="Pfam" id="PF16285">
    <property type="entry name" value="DUF4931_N"/>
    <property type="match status" value="1"/>
</dbReference>
<evidence type="ECO:0000313" key="3">
    <source>
        <dbReference type="EMBL" id="SHK65510.1"/>
    </source>
</evidence>
<sequence length="263" mass="30442">MTIPYNIIDFDMQIGRQKPETIRHPDNYCPFCHPEDLTDIIAADGPIILLRNKYNVLSGTKQYVLIENDVCNSDIPTYSPSHMQRLLRFGLYHWQKMLTSGQYDDVAFFKNYGPLSGGTIRHPHMQIIAFPKLETPLSIHIEEFTGETITRENGVEFNISTIPRIGFWELNIIPPPGMIEDELTIATMSRFLQIGTHYLTHRFHNGRVESYNIFFYHLQSQVYCKIMPRFATPPLFVGYGVHVRPTNISATIAEIQRIYFAKE</sequence>
<dbReference type="InterPro" id="IPR049285">
    <property type="entry name" value="DUF4931_C"/>
</dbReference>
<proteinExistence type="predicted"/>
<dbReference type="SUPFAM" id="SSF54197">
    <property type="entry name" value="HIT-like"/>
    <property type="match status" value="1"/>
</dbReference>
<accession>A0A1M6U8N0</accession>
<name>A0A1M6U8N0_SELRU</name>
<dbReference type="GO" id="GO:0016779">
    <property type="term" value="F:nucleotidyltransferase activity"/>
    <property type="evidence" value="ECO:0007669"/>
    <property type="project" value="UniProtKB-KW"/>
</dbReference>
<dbReference type="EMBL" id="FRBC01000011">
    <property type="protein sequence ID" value="SHK65510.1"/>
    <property type="molecule type" value="Genomic_DNA"/>
</dbReference>
<organism evidence="3 4">
    <name type="scientific">Selenomonas ruminantium</name>
    <dbReference type="NCBI Taxonomy" id="971"/>
    <lineage>
        <taxon>Bacteria</taxon>
        <taxon>Bacillati</taxon>
        <taxon>Bacillota</taxon>
        <taxon>Negativicutes</taxon>
        <taxon>Selenomonadales</taxon>
        <taxon>Selenomonadaceae</taxon>
        <taxon>Selenomonas</taxon>
    </lineage>
</organism>
<dbReference type="InterPro" id="IPR046322">
    <property type="entry name" value="DUF4931"/>
</dbReference>
<protein>
    <submittedName>
        <fullName evidence="3">Galactose-1-phosphate uridylyltransferase</fullName>
    </submittedName>
</protein>
<feature type="domain" description="DUF4931" evidence="2">
    <location>
        <begin position="139"/>
        <end position="260"/>
    </location>
</feature>